<accession>A0AA47KIR8</accession>
<dbReference type="SUPFAM" id="SSF53335">
    <property type="entry name" value="S-adenosyl-L-methionine-dependent methyltransferases"/>
    <property type="match status" value="1"/>
</dbReference>
<keyword evidence="7 9" id="KW-0808">Transferase</keyword>
<keyword evidence="5 9" id="KW-0963">Cytoplasm</keyword>
<dbReference type="PANTHER" id="PTHR10259:SF11">
    <property type="entry name" value="THIOPURINE S-METHYLTRANSFERASE"/>
    <property type="match status" value="1"/>
</dbReference>
<dbReference type="AlphaFoldDB" id="A0AA47KIR8"/>
<dbReference type="GO" id="GO:0008119">
    <property type="term" value="F:thiopurine S-methyltransferase activity"/>
    <property type="evidence" value="ECO:0007669"/>
    <property type="project" value="UniProtKB-UniRule"/>
</dbReference>
<dbReference type="RefSeq" id="WP_269578249.1">
    <property type="nucleotide sequence ID" value="NZ_CP114588.1"/>
</dbReference>
<sequence>MEQEFWHQRWAENQIGFHRDTVHPMLIRHWSSLAPQSDEPVLVPLCGKSIDLNWLAEKHQHVIGVELSEIAVRAFFSENLYTPQVYRAPSGHIHYCFDELELINGDFFTARLSPMPLIYDRAALVAMPPAMRAQYVSHIRTLLAPGGRLLLITLFYPQTDNTPPFSIDASVVEEAFQGLDISLLETHTEPDGERGEQVWLIKAAAS</sequence>
<evidence type="ECO:0000313" key="10">
    <source>
        <dbReference type="EMBL" id="WBA07612.1"/>
    </source>
</evidence>
<dbReference type="Proteomes" id="UP001164748">
    <property type="component" value="Chromosome"/>
</dbReference>
<organism evidence="10 11">
    <name type="scientific">Salinivibrio kushneri</name>
    <dbReference type="NCBI Taxonomy" id="1908198"/>
    <lineage>
        <taxon>Bacteria</taxon>
        <taxon>Pseudomonadati</taxon>
        <taxon>Pseudomonadota</taxon>
        <taxon>Gammaproteobacteria</taxon>
        <taxon>Vibrionales</taxon>
        <taxon>Vibrionaceae</taxon>
        <taxon>Salinivibrio</taxon>
    </lineage>
</organism>
<feature type="binding site" evidence="9">
    <location>
        <position position="10"/>
    </location>
    <ligand>
        <name>S-adenosyl-L-methionine</name>
        <dbReference type="ChEBI" id="CHEBI:59789"/>
    </ligand>
</feature>
<comment type="subcellular location">
    <subcellularLocation>
        <location evidence="2 9">Cytoplasm</location>
    </subcellularLocation>
</comment>
<dbReference type="PROSITE" id="PS51585">
    <property type="entry name" value="SAM_MT_TPMT"/>
    <property type="match status" value="1"/>
</dbReference>
<dbReference type="PIRSF" id="PIRSF023956">
    <property type="entry name" value="Thiopurine_S-methyltransferase"/>
    <property type="match status" value="1"/>
</dbReference>
<feature type="binding site" evidence="9">
    <location>
        <position position="66"/>
    </location>
    <ligand>
        <name>S-adenosyl-L-methionine</name>
        <dbReference type="ChEBI" id="CHEBI:59789"/>
    </ligand>
</feature>
<feature type="binding site" evidence="9">
    <location>
        <position position="121"/>
    </location>
    <ligand>
        <name>S-adenosyl-L-methionine</name>
        <dbReference type="ChEBI" id="CHEBI:59789"/>
    </ligand>
</feature>
<name>A0AA47KIR8_9GAMM</name>
<reference evidence="10" key="1">
    <citation type="submission" date="2022-09" db="EMBL/GenBank/DDBJ databases">
        <authorList>
            <person name="Li Z.-J."/>
        </authorList>
    </citation>
    <scope>NUCLEOTIDE SEQUENCE</scope>
    <source>
        <strain evidence="10">TGB11</strain>
    </source>
</reference>
<evidence type="ECO:0000256" key="4">
    <source>
        <dbReference type="ARBA" id="ARBA00011905"/>
    </source>
</evidence>
<evidence type="ECO:0000256" key="2">
    <source>
        <dbReference type="ARBA" id="ARBA00004496"/>
    </source>
</evidence>
<keyword evidence="8 9" id="KW-0949">S-adenosyl-L-methionine</keyword>
<comment type="catalytic activity">
    <reaction evidence="1 9">
        <text>S-adenosyl-L-methionine + a thiopurine = S-adenosyl-L-homocysteine + a thiopurine S-methylether.</text>
        <dbReference type="EC" id="2.1.1.67"/>
    </reaction>
</comment>
<dbReference type="Gene3D" id="3.40.50.150">
    <property type="entry name" value="Vaccinia Virus protein VP39"/>
    <property type="match status" value="1"/>
</dbReference>
<gene>
    <name evidence="9" type="primary">tpm</name>
    <name evidence="10" type="ORF">N8M53_06960</name>
</gene>
<dbReference type="EC" id="2.1.1.67" evidence="4 9"/>
<dbReference type="PANTHER" id="PTHR10259">
    <property type="entry name" value="THIOPURINE S-METHYLTRANSFERASE"/>
    <property type="match status" value="1"/>
</dbReference>
<dbReference type="GO" id="GO:0005737">
    <property type="term" value="C:cytoplasm"/>
    <property type="evidence" value="ECO:0007669"/>
    <property type="project" value="UniProtKB-SubCell"/>
</dbReference>
<keyword evidence="6 9" id="KW-0489">Methyltransferase</keyword>
<protein>
    <recommendedName>
        <fullName evidence="4 9">Thiopurine S-methyltransferase</fullName>
        <ecNumber evidence="4 9">2.1.1.67</ecNumber>
    </recommendedName>
    <alternativeName>
        <fullName evidence="9">Thiopurine methyltransferase</fullName>
    </alternativeName>
</protein>
<evidence type="ECO:0000256" key="6">
    <source>
        <dbReference type="ARBA" id="ARBA00022603"/>
    </source>
</evidence>
<dbReference type="InterPro" id="IPR008854">
    <property type="entry name" value="TPMT"/>
</dbReference>
<evidence type="ECO:0000256" key="1">
    <source>
        <dbReference type="ARBA" id="ARBA00000903"/>
    </source>
</evidence>
<evidence type="ECO:0000256" key="3">
    <source>
        <dbReference type="ARBA" id="ARBA00008145"/>
    </source>
</evidence>
<dbReference type="Pfam" id="PF05724">
    <property type="entry name" value="TPMT"/>
    <property type="match status" value="1"/>
</dbReference>
<dbReference type="InterPro" id="IPR029063">
    <property type="entry name" value="SAM-dependent_MTases_sf"/>
</dbReference>
<feature type="binding site" evidence="9">
    <location>
        <position position="45"/>
    </location>
    <ligand>
        <name>S-adenosyl-L-methionine</name>
        <dbReference type="ChEBI" id="CHEBI:59789"/>
    </ligand>
</feature>
<dbReference type="EMBL" id="CP114588">
    <property type="protein sequence ID" value="WBA07612.1"/>
    <property type="molecule type" value="Genomic_DNA"/>
</dbReference>
<proteinExistence type="inferred from homology"/>
<evidence type="ECO:0000256" key="7">
    <source>
        <dbReference type="ARBA" id="ARBA00022679"/>
    </source>
</evidence>
<dbReference type="NCBIfam" id="NF009732">
    <property type="entry name" value="PRK13255.1"/>
    <property type="match status" value="1"/>
</dbReference>
<evidence type="ECO:0000313" key="11">
    <source>
        <dbReference type="Proteomes" id="UP001164748"/>
    </source>
</evidence>
<dbReference type="HAMAP" id="MF_00812">
    <property type="entry name" value="Thiopur_methtran"/>
    <property type="match status" value="1"/>
</dbReference>
<dbReference type="FunFam" id="3.40.50.150:FF:000101">
    <property type="entry name" value="Thiopurine S-methyltransferase"/>
    <property type="match status" value="1"/>
</dbReference>
<dbReference type="GO" id="GO:0032259">
    <property type="term" value="P:methylation"/>
    <property type="evidence" value="ECO:0007669"/>
    <property type="project" value="UniProtKB-KW"/>
</dbReference>
<dbReference type="CDD" id="cd02440">
    <property type="entry name" value="AdoMet_MTases"/>
    <property type="match status" value="1"/>
</dbReference>
<comment type="similarity">
    <text evidence="3 9">Belongs to the class I-like SAM-binding methyltransferase superfamily. TPMT family.</text>
</comment>
<dbReference type="InterPro" id="IPR025835">
    <property type="entry name" value="Thiopurine_S-MeTrfase"/>
</dbReference>
<evidence type="ECO:0000256" key="8">
    <source>
        <dbReference type="ARBA" id="ARBA00022691"/>
    </source>
</evidence>
<evidence type="ECO:0000256" key="5">
    <source>
        <dbReference type="ARBA" id="ARBA00022490"/>
    </source>
</evidence>
<evidence type="ECO:0000256" key="9">
    <source>
        <dbReference type="HAMAP-Rule" id="MF_00812"/>
    </source>
</evidence>